<dbReference type="EC" id="2.1.1.-" evidence="1"/>
<keyword evidence="1" id="KW-0969">Cilium</keyword>
<dbReference type="AlphaFoldDB" id="A0A9D0Z7H8"/>
<organism evidence="1 2">
    <name type="scientific">Candidatus Avoscillospira stercorigallinarum</name>
    <dbReference type="NCBI Taxonomy" id="2840708"/>
    <lineage>
        <taxon>Bacteria</taxon>
        <taxon>Bacillati</taxon>
        <taxon>Bacillota</taxon>
        <taxon>Clostridia</taxon>
        <taxon>Eubacteriales</taxon>
        <taxon>Oscillospiraceae</taxon>
        <taxon>Oscillospiraceae incertae sedis</taxon>
        <taxon>Candidatus Avoscillospira</taxon>
    </lineage>
</organism>
<keyword evidence="1" id="KW-0808">Transferase</keyword>
<comment type="caution">
    <text evidence="1">The sequence shown here is derived from an EMBL/GenBank/DDBJ whole genome shotgun (WGS) entry which is preliminary data.</text>
</comment>
<dbReference type="NCBIfam" id="NF038110">
    <property type="entry name" value="Lys_methyl_FliB"/>
    <property type="match status" value="1"/>
</dbReference>
<keyword evidence="1" id="KW-0489">Methyltransferase</keyword>
<keyword evidence="1" id="KW-0966">Cell projection</keyword>
<keyword evidence="1" id="KW-0282">Flagellum</keyword>
<reference evidence="1" key="2">
    <citation type="journal article" date="2021" name="PeerJ">
        <title>Extensive microbial diversity within the chicken gut microbiome revealed by metagenomics and culture.</title>
        <authorList>
            <person name="Gilroy R."/>
            <person name="Ravi A."/>
            <person name="Getino M."/>
            <person name="Pursley I."/>
            <person name="Horton D.L."/>
            <person name="Alikhan N.F."/>
            <person name="Baker D."/>
            <person name="Gharbi K."/>
            <person name="Hall N."/>
            <person name="Watson M."/>
            <person name="Adriaenssens E.M."/>
            <person name="Foster-Nyarko E."/>
            <person name="Jarju S."/>
            <person name="Secka A."/>
            <person name="Antonio M."/>
            <person name="Oren A."/>
            <person name="Chaudhuri R.R."/>
            <person name="La Ragione R."/>
            <person name="Hildebrand F."/>
            <person name="Pallen M.J."/>
        </authorList>
    </citation>
    <scope>NUCLEOTIDE SEQUENCE</scope>
    <source>
        <strain evidence="1">ChiSjej2B20-13462</strain>
    </source>
</reference>
<evidence type="ECO:0000313" key="1">
    <source>
        <dbReference type="EMBL" id="HIQ69298.1"/>
    </source>
</evidence>
<accession>A0A9D0Z7H8</accession>
<gene>
    <name evidence="1" type="primary">fliB</name>
    <name evidence="1" type="ORF">IAA67_03070</name>
</gene>
<reference evidence="1" key="1">
    <citation type="submission" date="2020-10" db="EMBL/GenBank/DDBJ databases">
        <authorList>
            <person name="Gilroy R."/>
        </authorList>
    </citation>
    <scope>NUCLEOTIDE SEQUENCE</scope>
    <source>
        <strain evidence="1">ChiSjej2B20-13462</strain>
    </source>
</reference>
<dbReference type="Proteomes" id="UP000886874">
    <property type="component" value="Unassembled WGS sequence"/>
</dbReference>
<evidence type="ECO:0000313" key="2">
    <source>
        <dbReference type="Proteomes" id="UP000886874"/>
    </source>
</evidence>
<protein>
    <submittedName>
        <fullName evidence="1">Flagellin lysine-N-methylase</fullName>
        <ecNumber evidence="1">2.1.1.-</ecNumber>
    </submittedName>
</protein>
<dbReference type="GO" id="GO:0008168">
    <property type="term" value="F:methyltransferase activity"/>
    <property type="evidence" value="ECO:0007669"/>
    <property type="project" value="UniProtKB-KW"/>
</dbReference>
<name>A0A9D0Z7H8_9FIRM</name>
<proteinExistence type="predicted"/>
<sequence length="353" mass="39270">MITTVPDYFDEFHCLAGSCPDTCCGQWEIVVDKAAEARYRSVSGDLGQRIRAALVTMDGETCMALDHGRCPLLTAEGLCPIVTELGEDFLSETCHTHPRFTEVYGGLRETMLSISCPEAARLLLTRTEPLTFVTTRDDAPPEPNDLDGDLYHLVDRSRAAALSLLQDRTRPLSDRLALVLELGWRLEPLIDAARWDAGHRLLDRYGLRAYRGKRLTYLRRKRRGGDLAPVRDLLRSLEPLSPAAPNCYAALAKPDLAAAEIPLEQLAVYFLFRWWRKASCNGYLYRQAGALVTAVLATAGLTEVCGSLLEAARLFSKEVEHSEENRAAFRRAMDGPDFSLPAILSRLEVPHAI</sequence>
<dbReference type="GO" id="GO:0032259">
    <property type="term" value="P:methylation"/>
    <property type="evidence" value="ECO:0007669"/>
    <property type="project" value="UniProtKB-KW"/>
</dbReference>
<dbReference type="EMBL" id="DVFN01000047">
    <property type="protein sequence ID" value="HIQ69298.1"/>
    <property type="molecule type" value="Genomic_DNA"/>
</dbReference>